<comment type="caution">
    <text evidence="1">The sequence shown here is derived from an EMBL/GenBank/DDBJ whole genome shotgun (WGS) entry which is preliminary data.</text>
</comment>
<accession>A0ABU1S7C4</accession>
<reference evidence="1 2" key="1">
    <citation type="submission" date="2023-07" db="EMBL/GenBank/DDBJ databases">
        <title>Sorghum-associated microbial communities from plants grown in Nebraska, USA.</title>
        <authorList>
            <person name="Schachtman D."/>
        </authorList>
    </citation>
    <scope>NUCLEOTIDE SEQUENCE [LARGE SCALE GENOMIC DNA]</scope>
    <source>
        <strain evidence="1 2">2980</strain>
    </source>
</reference>
<keyword evidence="2" id="KW-1185">Reference proteome</keyword>
<protein>
    <recommendedName>
        <fullName evidence="3">Bacteriocin biosynthesis cyclodehydratase domain-containing protein</fullName>
    </recommendedName>
</protein>
<dbReference type="EMBL" id="JAVDUM010000001">
    <property type="protein sequence ID" value="MDR6865519.1"/>
    <property type="molecule type" value="Genomic_DNA"/>
</dbReference>
<evidence type="ECO:0008006" key="3">
    <source>
        <dbReference type="Google" id="ProtNLM"/>
    </source>
</evidence>
<organism evidence="1 2">
    <name type="scientific">Microbacterium resistens</name>
    <dbReference type="NCBI Taxonomy" id="156977"/>
    <lineage>
        <taxon>Bacteria</taxon>
        <taxon>Bacillati</taxon>
        <taxon>Actinomycetota</taxon>
        <taxon>Actinomycetes</taxon>
        <taxon>Micrococcales</taxon>
        <taxon>Microbacteriaceae</taxon>
        <taxon>Microbacterium</taxon>
    </lineage>
</organism>
<dbReference type="Gene3D" id="3.40.50.720">
    <property type="entry name" value="NAD(P)-binding Rossmann-like Domain"/>
    <property type="match status" value="1"/>
</dbReference>
<proteinExistence type="predicted"/>
<dbReference type="Proteomes" id="UP001259347">
    <property type="component" value="Unassembled WGS sequence"/>
</dbReference>
<gene>
    <name evidence="1" type="ORF">J2Y69_000101</name>
</gene>
<name>A0ABU1S7C4_9MICO</name>
<evidence type="ECO:0000313" key="1">
    <source>
        <dbReference type="EMBL" id="MDR6865519.1"/>
    </source>
</evidence>
<sequence length="295" mass="31438">MPILRLDPAHPLLWRDAETVQFGIDAILTLPLPGPWAERLLSELRSGFPSISFDVVAHRCGASRAEARALRERLGPVLQAAETETRAVRLEADDGFDPAAVLRIGEALHDAGIAILGTDPGPHSGSVSGSVSEPDAPLLLLAQGVASAAAASRHLSDDRPHLPVAFDPAGTTVGPLVVPGLTPCLSCRDGHDRDHDPAWAAVHSQMLRRSPGRIPLRRLSAAADTVAQLLAERPDATRHGSSRIVRISGDGRRASRAVRFHEECRCRSLPETATVAARTVRTPATTTSSEFARRA</sequence>
<evidence type="ECO:0000313" key="2">
    <source>
        <dbReference type="Proteomes" id="UP001259347"/>
    </source>
</evidence>